<evidence type="ECO:0008006" key="4">
    <source>
        <dbReference type="Google" id="ProtNLM"/>
    </source>
</evidence>
<gene>
    <name evidence="2" type="ORF">QSG27_27770</name>
</gene>
<organism evidence="2 3">
    <name type="scientific">Azospirillum isscasi</name>
    <dbReference type="NCBI Taxonomy" id="3053926"/>
    <lineage>
        <taxon>Bacteria</taxon>
        <taxon>Pseudomonadati</taxon>
        <taxon>Pseudomonadota</taxon>
        <taxon>Alphaproteobacteria</taxon>
        <taxon>Rhodospirillales</taxon>
        <taxon>Azospirillaceae</taxon>
        <taxon>Azospirillum</taxon>
    </lineage>
</organism>
<dbReference type="EMBL" id="JAUJFI010000264">
    <property type="protein sequence ID" value="MDQ2106517.1"/>
    <property type="molecule type" value="Genomic_DNA"/>
</dbReference>
<evidence type="ECO:0000256" key="1">
    <source>
        <dbReference type="SAM" id="MobiDB-lite"/>
    </source>
</evidence>
<evidence type="ECO:0000313" key="3">
    <source>
        <dbReference type="Proteomes" id="UP001227317"/>
    </source>
</evidence>
<feature type="compositionally biased region" description="Pro residues" evidence="1">
    <location>
        <begin position="147"/>
        <end position="161"/>
    </location>
</feature>
<dbReference type="Gene3D" id="1.20.1330.10">
    <property type="entry name" value="f41 fragment of flagellin, N-terminal domain"/>
    <property type="match status" value="1"/>
</dbReference>
<feature type="non-terminal residue" evidence="2">
    <location>
        <position position="1"/>
    </location>
</feature>
<dbReference type="InterPro" id="IPR018247">
    <property type="entry name" value="EF_Hand_1_Ca_BS"/>
</dbReference>
<feature type="region of interest" description="Disordered" evidence="1">
    <location>
        <begin position="142"/>
        <end position="181"/>
    </location>
</feature>
<comment type="caution">
    <text evidence="2">The sequence shown here is derived from an EMBL/GenBank/DDBJ whole genome shotgun (WGS) entry which is preliminary data.</text>
</comment>
<accession>A0ABU0WQV0</accession>
<dbReference type="Proteomes" id="UP001227317">
    <property type="component" value="Unassembled WGS sequence"/>
</dbReference>
<evidence type="ECO:0000313" key="2">
    <source>
        <dbReference type="EMBL" id="MDQ2106517.1"/>
    </source>
</evidence>
<name>A0ABU0WQV0_9PROT</name>
<proteinExistence type="predicted"/>
<dbReference type="PROSITE" id="PS00018">
    <property type="entry name" value="EF_HAND_1"/>
    <property type="match status" value="1"/>
</dbReference>
<reference evidence="2 3" key="1">
    <citation type="submission" date="2023-06" db="EMBL/GenBank/DDBJ databases">
        <title>Azospirillum isscasensis sp.nov, a bacterium isolated from rhizosphere soil of rice.</title>
        <authorList>
            <person name="Wang H."/>
        </authorList>
    </citation>
    <scope>NUCLEOTIDE SEQUENCE [LARGE SCALE GENOMIC DNA]</scope>
    <source>
        <strain evidence="2 3">C340-1</strain>
    </source>
</reference>
<dbReference type="SUPFAM" id="SSF64518">
    <property type="entry name" value="Phase 1 flagellin"/>
    <property type="match status" value="1"/>
</dbReference>
<protein>
    <recommendedName>
        <fullName evidence="4">Flagellin C-terminal domain-containing protein</fullName>
    </recommendedName>
</protein>
<keyword evidence="3" id="KW-1185">Reference proteome</keyword>
<sequence>HRPHSLQTERITTGKPGIAFFRGLLSDESGSNNDVVVTPPPPPPPLTVDADGGIGPVNIVQNFNTGLNPGTLYFDVVMEGSTPGRRAQVIYDGSVVMDTGGDPDSIVSMSWPYPAAPTQTIQLVLDQPGIGGAGTGQWSYSLWLIPDAPPPPSPPPTPPPQQQSQPSPRIANLVTRPSSTPGQLNDLFVAFNTTHTNGVTVESQNLQVDGKGLHVDFSQNGWMDRADIENAITGLDTAEQRVRSASQALTTGLGIITAREDFMRSFSDVLDEGANKLTLADQNEEGTNLLTFQTRQQLAQTALGLANQSQQVILSLFR</sequence>